<dbReference type="InterPro" id="IPR002156">
    <property type="entry name" value="RNaseH_domain"/>
</dbReference>
<proteinExistence type="predicted"/>
<reference evidence="3 4" key="1">
    <citation type="submission" date="2024-04" db="EMBL/GenBank/DDBJ databases">
        <authorList>
            <person name="Fracassetti M."/>
        </authorList>
    </citation>
    <scope>NUCLEOTIDE SEQUENCE [LARGE SCALE GENOMIC DNA]</scope>
</reference>
<evidence type="ECO:0000256" key="1">
    <source>
        <dbReference type="SAM" id="MobiDB-lite"/>
    </source>
</evidence>
<dbReference type="PANTHER" id="PTHR47723:SF19">
    <property type="entry name" value="POLYNUCLEOTIDYL TRANSFERASE, RIBONUCLEASE H-LIKE SUPERFAMILY PROTEIN"/>
    <property type="match status" value="1"/>
</dbReference>
<dbReference type="EMBL" id="OZ034819">
    <property type="protein sequence ID" value="CAL1393611.1"/>
    <property type="molecule type" value="Genomic_DNA"/>
</dbReference>
<dbReference type="InterPro" id="IPR053151">
    <property type="entry name" value="RNase_H-like"/>
</dbReference>
<dbReference type="SUPFAM" id="SSF53098">
    <property type="entry name" value="Ribonuclease H-like"/>
    <property type="match status" value="1"/>
</dbReference>
<evidence type="ECO:0000313" key="3">
    <source>
        <dbReference type="EMBL" id="CAL1393611.1"/>
    </source>
</evidence>
<dbReference type="InterPro" id="IPR036397">
    <property type="entry name" value="RNaseH_sf"/>
</dbReference>
<sequence length="145" mass="15887">MSLKGEGRRAKGRRDRSECQSDRPINGPEGGAHSTNQRSQAWPYGLPNTDGSAIPSSLSSSAGRVIRNNEGRMRLAFTANLGNGSLTRTELMGIYLGLQKAWDAGIRRIEVQTDSTTVIKLIESAAAHHPHYITVRDIKNLMSRD</sequence>
<feature type="region of interest" description="Disordered" evidence="1">
    <location>
        <begin position="1"/>
        <end position="52"/>
    </location>
</feature>
<organism evidence="3 4">
    <name type="scientific">Linum trigynum</name>
    <dbReference type="NCBI Taxonomy" id="586398"/>
    <lineage>
        <taxon>Eukaryota</taxon>
        <taxon>Viridiplantae</taxon>
        <taxon>Streptophyta</taxon>
        <taxon>Embryophyta</taxon>
        <taxon>Tracheophyta</taxon>
        <taxon>Spermatophyta</taxon>
        <taxon>Magnoliopsida</taxon>
        <taxon>eudicotyledons</taxon>
        <taxon>Gunneridae</taxon>
        <taxon>Pentapetalae</taxon>
        <taxon>rosids</taxon>
        <taxon>fabids</taxon>
        <taxon>Malpighiales</taxon>
        <taxon>Linaceae</taxon>
        <taxon>Linum</taxon>
    </lineage>
</organism>
<protein>
    <recommendedName>
        <fullName evidence="2">RNase H type-1 domain-containing protein</fullName>
    </recommendedName>
</protein>
<gene>
    <name evidence="3" type="ORF">LTRI10_LOCUS34175</name>
</gene>
<dbReference type="CDD" id="cd06222">
    <property type="entry name" value="RNase_H_like"/>
    <property type="match status" value="1"/>
</dbReference>
<dbReference type="AlphaFoldDB" id="A0AAV2F5V3"/>
<feature type="domain" description="RNase H type-1" evidence="2">
    <location>
        <begin position="48"/>
        <end position="144"/>
    </location>
</feature>
<dbReference type="GO" id="GO:0004523">
    <property type="term" value="F:RNA-DNA hybrid ribonuclease activity"/>
    <property type="evidence" value="ECO:0007669"/>
    <property type="project" value="InterPro"/>
</dbReference>
<name>A0AAV2F5V3_9ROSI</name>
<dbReference type="Proteomes" id="UP001497516">
    <property type="component" value="Chromosome 6"/>
</dbReference>
<dbReference type="InterPro" id="IPR012337">
    <property type="entry name" value="RNaseH-like_sf"/>
</dbReference>
<dbReference type="GO" id="GO:0003676">
    <property type="term" value="F:nucleic acid binding"/>
    <property type="evidence" value="ECO:0007669"/>
    <property type="project" value="InterPro"/>
</dbReference>
<dbReference type="Pfam" id="PF13456">
    <property type="entry name" value="RVT_3"/>
    <property type="match status" value="1"/>
</dbReference>
<evidence type="ECO:0000313" key="4">
    <source>
        <dbReference type="Proteomes" id="UP001497516"/>
    </source>
</evidence>
<evidence type="ECO:0000259" key="2">
    <source>
        <dbReference type="Pfam" id="PF13456"/>
    </source>
</evidence>
<dbReference type="PANTHER" id="PTHR47723">
    <property type="entry name" value="OS05G0353850 PROTEIN"/>
    <property type="match status" value="1"/>
</dbReference>
<dbReference type="Gene3D" id="3.30.420.10">
    <property type="entry name" value="Ribonuclease H-like superfamily/Ribonuclease H"/>
    <property type="match status" value="1"/>
</dbReference>
<feature type="compositionally biased region" description="Basic and acidic residues" evidence="1">
    <location>
        <begin position="1"/>
        <end position="21"/>
    </location>
</feature>
<dbReference type="InterPro" id="IPR044730">
    <property type="entry name" value="RNase_H-like_dom_plant"/>
</dbReference>
<keyword evidence="4" id="KW-1185">Reference proteome</keyword>
<accession>A0AAV2F5V3</accession>